<name>A0AAV2FW58_9ROSI</name>
<evidence type="ECO:0000313" key="1">
    <source>
        <dbReference type="EMBL" id="CAL1402561.1"/>
    </source>
</evidence>
<gene>
    <name evidence="1" type="ORF">LTRI10_LOCUS42550</name>
</gene>
<reference evidence="1 2" key="1">
    <citation type="submission" date="2024-04" db="EMBL/GenBank/DDBJ databases">
        <authorList>
            <person name="Fracassetti M."/>
        </authorList>
    </citation>
    <scope>NUCLEOTIDE SEQUENCE [LARGE SCALE GENOMIC DNA]</scope>
</reference>
<accession>A0AAV2FW58</accession>
<dbReference type="EMBL" id="OZ034820">
    <property type="protein sequence ID" value="CAL1402561.1"/>
    <property type="molecule type" value="Genomic_DNA"/>
</dbReference>
<sequence length="67" mass="7424">MHAPTILQWKHVKHLLRYLKGTISLDLCLAPAVSNNLIAFVDSDCAGDPDHRTSTMAFLIYDGNLIS</sequence>
<proteinExistence type="predicted"/>
<organism evidence="1 2">
    <name type="scientific">Linum trigynum</name>
    <dbReference type="NCBI Taxonomy" id="586398"/>
    <lineage>
        <taxon>Eukaryota</taxon>
        <taxon>Viridiplantae</taxon>
        <taxon>Streptophyta</taxon>
        <taxon>Embryophyta</taxon>
        <taxon>Tracheophyta</taxon>
        <taxon>Spermatophyta</taxon>
        <taxon>Magnoliopsida</taxon>
        <taxon>eudicotyledons</taxon>
        <taxon>Gunneridae</taxon>
        <taxon>Pentapetalae</taxon>
        <taxon>rosids</taxon>
        <taxon>fabids</taxon>
        <taxon>Malpighiales</taxon>
        <taxon>Linaceae</taxon>
        <taxon>Linum</taxon>
    </lineage>
</organism>
<protein>
    <recommendedName>
        <fullName evidence="3">Polyprotein</fullName>
    </recommendedName>
</protein>
<evidence type="ECO:0000313" key="2">
    <source>
        <dbReference type="Proteomes" id="UP001497516"/>
    </source>
</evidence>
<dbReference type="AlphaFoldDB" id="A0AAV2FW58"/>
<evidence type="ECO:0008006" key="3">
    <source>
        <dbReference type="Google" id="ProtNLM"/>
    </source>
</evidence>
<dbReference type="Proteomes" id="UP001497516">
    <property type="component" value="Chromosome 7"/>
</dbReference>
<keyword evidence="2" id="KW-1185">Reference proteome</keyword>